<feature type="compositionally biased region" description="Polar residues" evidence="1">
    <location>
        <begin position="54"/>
        <end position="65"/>
    </location>
</feature>
<feature type="compositionally biased region" description="Basic and acidic residues" evidence="1">
    <location>
        <begin position="22"/>
        <end position="42"/>
    </location>
</feature>
<sequence length="100" mass="10417">MSTVLSYLRSGKSVNVDDDDSSVDKRKSSAEFRGFSEKEKPEQSIPKSKGKSKVTLQHVSESSGDSEAGPSSAGFGDSTSDDPTIPVDSVPPPSNPSSGP</sequence>
<evidence type="ECO:0000313" key="3">
    <source>
        <dbReference type="Proteomes" id="UP000708208"/>
    </source>
</evidence>
<feature type="region of interest" description="Disordered" evidence="1">
    <location>
        <begin position="1"/>
        <end position="100"/>
    </location>
</feature>
<feature type="non-terminal residue" evidence="2">
    <location>
        <position position="100"/>
    </location>
</feature>
<gene>
    <name evidence="2" type="ORF">AFUS01_LOCUS22869</name>
</gene>
<proteinExistence type="predicted"/>
<protein>
    <submittedName>
        <fullName evidence="2">Uncharacterized protein</fullName>
    </submittedName>
</protein>
<dbReference type="Proteomes" id="UP000708208">
    <property type="component" value="Unassembled WGS sequence"/>
</dbReference>
<reference evidence="2" key="1">
    <citation type="submission" date="2021-06" db="EMBL/GenBank/DDBJ databases">
        <authorList>
            <person name="Hodson N. C."/>
            <person name="Mongue J. A."/>
            <person name="Jaron S. K."/>
        </authorList>
    </citation>
    <scope>NUCLEOTIDE SEQUENCE</scope>
</reference>
<organism evidence="2 3">
    <name type="scientific">Allacma fusca</name>
    <dbReference type="NCBI Taxonomy" id="39272"/>
    <lineage>
        <taxon>Eukaryota</taxon>
        <taxon>Metazoa</taxon>
        <taxon>Ecdysozoa</taxon>
        <taxon>Arthropoda</taxon>
        <taxon>Hexapoda</taxon>
        <taxon>Collembola</taxon>
        <taxon>Symphypleona</taxon>
        <taxon>Sminthuridae</taxon>
        <taxon>Allacma</taxon>
    </lineage>
</organism>
<comment type="caution">
    <text evidence="2">The sequence shown here is derived from an EMBL/GenBank/DDBJ whole genome shotgun (WGS) entry which is preliminary data.</text>
</comment>
<accession>A0A8J2KDI0</accession>
<evidence type="ECO:0000256" key="1">
    <source>
        <dbReference type="SAM" id="MobiDB-lite"/>
    </source>
</evidence>
<dbReference type="EMBL" id="CAJVCH010269911">
    <property type="protein sequence ID" value="CAG7734482.1"/>
    <property type="molecule type" value="Genomic_DNA"/>
</dbReference>
<feature type="compositionally biased region" description="Pro residues" evidence="1">
    <location>
        <begin position="89"/>
        <end position="100"/>
    </location>
</feature>
<keyword evidence="3" id="KW-1185">Reference proteome</keyword>
<evidence type="ECO:0000313" key="2">
    <source>
        <dbReference type="EMBL" id="CAG7734482.1"/>
    </source>
</evidence>
<name>A0A8J2KDI0_9HEXA</name>
<dbReference type="AlphaFoldDB" id="A0A8J2KDI0"/>